<keyword evidence="2" id="KW-1185">Reference proteome</keyword>
<evidence type="ECO:0008006" key="3">
    <source>
        <dbReference type="Google" id="ProtNLM"/>
    </source>
</evidence>
<sequence>MPAENGWIGIAKKTILLCSTRTFRTYFEGACSYADARLDSGLFMEILAAFDDAPNVVAMDSTRKTLSHDNGLRGYKYHHHGTL</sequence>
<name>A0ABQ9ZB45_9CRUS</name>
<gene>
    <name evidence="1" type="ORF">OUZ56_019272</name>
</gene>
<proteinExistence type="predicted"/>
<accession>A0ABQ9ZB45</accession>
<protein>
    <recommendedName>
        <fullName evidence="3">Transposase</fullName>
    </recommendedName>
</protein>
<comment type="caution">
    <text evidence="1">The sequence shown here is derived from an EMBL/GenBank/DDBJ whole genome shotgun (WGS) entry which is preliminary data.</text>
</comment>
<evidence type="ECO:0000313" key="2">
    <source>
        <dbReference type="Proteomes" id="UP001234178"/>
    </source>
</evidence>
<dbReference type="Proteomes" id="UP001234178">
    <property type="component" value="Unassembled WGS sequence"/>
</dbReference>
<reference evidence="1 2" key="1">
    <citation type="journal article" date="2023" name="Nucleic Acids Res.">
        <title>The hologenome of Daphnia magna reveals possible DNA methylation and microbiome-mediated evolution of the host genome.</title>
        <authorList>
            <person name="Chaturvedi A."/>
            <person name="Li X."/>
            <person name="Dhandapani V."/>
            <person name="Marshall H."/>
            <person name="Kissane S."/>
            <person name="Cuenca-Cambronero M."/>
            <person name="Asole G."/>
            <person name="Calvet F."/>
            <person name="Ruiz-Romero M."/>
            <person name="Marangio P."/>
            <person name="Guigo R."/>
            <person name="Rago D."/>
            <person name="Mirbahai L."/>
            <person name="Eastwood N."/>
            <person name="Colbourne J.K."/>
            <person name="Zhou J."/>
            <person name="Mallon E."/>
            <person name="Orsini L."/>
        </authorList>
    </citation>
    <scope>NUCLEOTIDE SEQUENCE [LARGE SCALE GENOMIC DNA]</scope>
    <source>
        <strain evidence="1">LRV0_1</strain>
    </source>
</reference>
<evidence type="ECO:0000313" key="1">
    <source>
        <dbReference type="EMBL" id="KAK4010125.1"/>
    </source>
</evidence>
<dbReference type="EMBL" id="JAOYFB010000003">
    <property type="protein sequence ID" value="KAK4010125.1"/>
    <property type="molecule type" value="Genomic_DNA"/>
</dbReference>
<organism evidence="1 2">
    <name type="scientific">Daphnia magna</name>
    <dbReference type="NCBI Taxonomy" id="35525"/>
    <lineage>
        <taxon>Eukaryota</taxon>
        <taxon>Metazoa</taxon>
        <taxon>Ecdysozoa</taxon>
        <taxon>Arthropoda</taxon>
        <taxon>Crustacea</taxon>
        <taxon>Branchiopoda</taxon>
        <taxon>Diplostraca</taxon>
        <taxon>Cladocera</taxon>
        <taxon>Anomopoda</taxon>
        <taxon>Daphniidae</taxon>
        <taxon>Daphnia</taxon>
    </lineage>
</organism>